<comment type="similarity">
    <text evidence="1">Belongs to the Gfo/Idh/MocA family.</text>
</comment>
<keyword evidence="5" id="KW-1185">Reference proteome</keyword>
<dbReference type="OrthoDB" id="2129491at2759"/>
<dbReference type="PANTHER" id="PTHR43054:SF1">
    <property type="entry name" value="SCYLLO-INOSITOL 2-DEHYDROGENASE (NADP(+)) IOLU"/>
    <property type="match status" value="1"/>
</dbReference>
<protein>
    <submittedName>
        <fullName evidence="4">NAD(P)-binding protein</fullName>
    </submittedName>
</protein>
<dbReference type="AlphaFoldDB" id="A0A9P4KE69"/>
<organism evidence="4 5">
    <name type="scientific">Lojkania enalia</name>
    <dbReference type="NCBI Taxonomy" id="147567"/>
    <lineage>
        <taxon>Eukaryota</taxon>
        <taxon>Fungi</taxon>
        <taxon>Dikarya</taxon>
        <taxon>Ascomycota</taxon>
        <taxon>Pezizomycotina</taxon>
        <taxon>Dothideomycetes</taxon>
        <taxon>Pleosporomycetidae</taxon>
        <taxon>Pleosporales</taxon>
        <taxon>Pleosporales incertae sedis</taxon>
        <taxon>Lojkania</taxon>
    </lineage>
</organism>
<reference evidence="5" key="1">
    <citation type="journal article" date="2020" name="Stud. Mycol.">
        <title>101 Dothideomycetes genomes: A test case for predicting lifestyles and emergence of pathogens.</title>
        <authorList>
            <person name="Haridas S."/>
            <person name="Albert R."/>
            <person name="Binder M."/>
            <person name="Bloem J."/>
            <person name="LaButti K."/>
            <person name="Salamov A."/>
            <person name="Andreopoulos B."/>
            <person name="Baker S."/>
            <person name="Barry K."/>
            <person name="Bills G."/>
            <person name="Bluhm B."/>
            <person name="Cannon C."/>
            <person name="Castanera R."/>
            <person name="Culley D."/>
            <person name="Daum C."/>
            <person name="Ezra D."/>
            <person name="Gonzalez J."/>
            <person name="Henrissat B."/>
            <person name="Kuo A."/>
            <person name="Liang C."/>
            <person name="Lipzen A."/>
            <person name="Lutzoni F."/>
            <person name="Magnuson J."/>
            <person name="Mondo S."/>
            <person name="Nolan M."/>
            <person name="Ohm R."/>
            <person name="Pangilinan J."/>
            <person name="Park H.-J."/>
            <person name="Ramirez L."/>
            <person name="Alfaro M."/>
            <person name="Sun H."/>
            <person name="Tritt A."/>
            <person name="Yoshinaga Y."/>
            <person name="Zwiers L.-H."/>
            <person name="Turgeon B."/>
            <person name="Goodwin S."/>
            <person name="Spatafora J."/>
            <person name="Crous P."/>
            <person name="Grigoriev I."/>
        </authorList>
    </citation>
    <scope>NUCLEOTIDE SEQUENCE [LARGE SCALE GENOMIC DNA]</scope>
    <source>
        <strain evidence="5">CBS 304.66</strain>
    </source>
</reference>
<name>A0A9P4KE69_9PLEO</name>
<evidence type="ECO:0000259" key="3">
    <source>
        <dbReference type="Pfam" id="PF22725"/>
    </source>
</evidence>
<gene>
    <name evidence="4" type="ORF">CC78DRAFT_511704</name>
</gene>
<dbReference type="Gene3D" id="3.40.50.720">
    <property type="entry name" value="NAD(P)-binding Rossmann-like Domain"/>
    <property type="match status" value="1"/>
</dbReference>
<proteinExistence type="inferred from homology"/>
<evidence type="ECO:0000256" key="1">
    <source>
        <dbReference type="ARBA" id="ARBA00010928"/>
    </source>
</evidence>
<dbReference type="Pfam" id="PF22725">
    <property type="entry name" value="GFO_IDH_MocA_C3"/>
    <property type="match status" value="1"/>
</dbReference>
<dbReference type="InterPro" id="IPR036291">
    <property type="entry name" value="NAD(P)-bd_dom_sf"/>
</dbReference>
<dbReference type="SUPFAM" id="SSF51735">
    <property type="entry name" value="NAD(P)-binding Rossmann-fold domains"/>
    <property type="match status" value="1"/>
</dbReference>
<dbReference type="PANTHER" id="PTHR43054">
    <property type="match status" value="1"/>
</dbReference>
<feature type="domain" description="Gfo/Idh/MocA-like oxidoreductase N-terminal" evidence="2">
    <location>
        <begin position="3"/>
        <end position="120"/>
    </location>
</feature>
<dbReference type="Gene3D" id="3.30.360.10">
    <property type="entry name" value="Dihydrodipicolinate Reductase, domain 2"/>
    <property type="match status" value="1"/>
</dbReference>
<dbReference type="InterPro" id="IPR000683">
    <property type="entry name" value="Gfo/Idh/MocA-like_OxRdtase_N"/>
</dbReference>
<dbReference type="GO" id="GO:0000166">
    <property type="term" value="F:nucleotide binding"/>
    <property type="evidence" value="ECO:0007669"/>
    <property type="project" value="InterPro"/>
</dbReference>
<feature type="domain" description="GFO/IDH/MocA-like oxidoreductase" evidence="3">
    <location>
        <begin position="163"/>
        <end position="248"/>
    </location>
</feature>
<dbReference type="InterPro" id="IPR055170">
    <property type="entry name" value="GFO_IDH_MocA-like_dom"/>
</dbReference>
<evidence type="ECO:0000259" key="2">
    <source>
        <dbReference type="Pfam" id="PF01408"/>
    </source>
</evidence>
<evidence type="ECO:0000313" key="4">
    <source>
        <dbReference type="EMBL" id="KAF2267562.1"/>
    </source>
</evidence>
<dbReference type="Pfam" id="PF01408">
    <property type="entry name" value="GFO_IDH_MocA"/>
    <property type="match status" value="1"/>
</dbReference>
<dbReference type="Proteomes" id="UP000800093">
    <property type="component" value="Unassembled WGS sequence"/>
</dbReference>
<dbReference type="EMBL" id="ML986590">
    <property type="protein sequence ID" value="KAF2267562.1"/>
    <property type="molecule type" value="Genomic_DNA"/>
</dbReference>
<sequence length="337" mass="37167">MLTFGIIGTNWITHSFVSSAQATSKWRLAAVYSRRASTAQDFASKYDQQVTCYTSLSDLAASEEVSTVYIASPNSLHHAHAETMLRAGKHVILEKPATCTTQQLDTLFAIARERGVVLLEAFRHLHEANFKVLKNNLDKLGPLCGATLNYAQYSSRYDAVLRGEVPNIFNLDFGGGALVDLGVYVVAAAIELFGQPRDVKYYPVIVQTGADGGGVLVMQYEGFAVSGTASKIFEGTAPCEVYGQRGTLVVDGVTDIGSVVYLDPKRKGERMELARKKEDQNLKEEAAEFVRIIEERDWEAVKRWEEVSRGVVRVTEKMRRDNGLLFPVERECGEGGA</sequence>
<comment type="caution">
    <text evidence="4">The sequence shown here is derived from an EMBL/GenBank/DDBJ whole genome shotgun (WGS) entry which is preliminary data.</text>
</comment>
<dbReference type="SUPFAM" id="SSF55347">
    <property type="entry name" value="Glyceraldehyde-3-phosphate dehydrogenase-like, C-terminal domain"/>
    <property type="match status" value="1"/>
</dbReference>
<accession>A0A9P4KE69</accession>
<evidence type="ECO:0000313" key="5">
    <source>
        <dbReference type="Proteomes" id="UP000800093"/>
    </source>
</evidence>